<protein>
    <submittedName>
        <fullName evidence="1">Uncharacterized protein</fullName>
    </submittedName>
</protein>
<organism evidence="1 2">
    <name type="scientific">Sphingomicrobium sediminis</name>
    <dbReference type="NCBI Taxonomy" id="2950949"/>
    <lineage>
        <taxon>Bacteria</taxon>
        <taxon>Pseudomonadati</taxon>
        <taxon>Pseudomonadota</taxon>
        <taxon>Alphaproteobacteria</taxon>
        <taxon>Sphingomonadales</taxon>
        <taxon>Sphingomonadaceae</taxon>
        <taxon>Sphingomicrobium</taxon>
    </lineage>
</organism>
<gene>
    <name evidence="1" type="ORF">NDO55_02800</name>
</gene>
<dbReference type="AlphaFoldDB" id="A0A9X2EG43"/>
<dbReference type="Proteomes" id="UP001155128">
    <property type="component" value="Unassembled WGS sequence"/>
</dbReference>
<reference evidence="1" key="1">
    <citation type="submission" date="2022-06" db="EMBL/GenBank/DDBJ databases">
        <title>Sphingomicrobium sedimins sp. nov., a marine bacterium isolated from tidal flat.</title>
        <authorList>
            <person name="Kim C.-H."/>
            <person name="Yoo Y."/>
            <person name="Kim J.-J."/>
        </authorList>
    </citation>
    <scope>NUCLEOTIDE SEQUENCE</scope>
    <source>
        <strain evidence="1">GRR-S6-50</strain>
    </source>
</reference>
<comment type="caution">
    <text evidence="1">The sequence shown here is derived from an EMBL/GenBank/DDBJ whole genome shotgun (WGS) entry which is preliminary data.</text>
</comment>
<evidence type="ECO:0000313" key="2">
    <source>
        <dbReference type="Proteomes" id="UP001155128"/>
    </source>
</evidence>
<evidence type="ECO:0000313" key="1">
    <source>
        <dbReference type="EMBL" id="MCM8556746.1"/>
    </source>
</evidence>
<dbReference type="EMBL" id="JAMSHT010000001">
    <property type="protein sequence ID" value="MCM8556746.1"/>
    <property type="molecule type" value="Genomic_DNA"/>
</dbReference>
<proteinExistence type="predicted"/>
<dbReference type="RefSeq" id="WP_252112208.1">
    <property type="nucleotide sequence ID" value="NZ_JAMSHT010000001.1"/>
</dbReference>
<name>A0A9X2EG43_9SPHN</name>
<sequence>MIVGLFFTFLAAALIASMRLFLMAEGRKIGAALAGQSRPEPVIVERPVTVRWQRENIVSVSRPQPLAAAA</sequence>
<keyword evidence="2" id="KW-1185">Reference proteome</keyword>
<accession>A0A9X2EG43</accession>